<dbReference type="EMBL" id="CAJRAF010000001">
    <property type="protein sequence ID" value="CAG4994426.1"/>
    <property type="molecule type" value="Genomic_DNA"/>
</dbReference>
<proteinExistence type="predicted"/>
<name>A0A916JDJ1_9BACT</name>
<feature type="signal peptide" evidence="1">
    <location>
        <begin position="1"/>
        <end position="20"/>
    </location>
</feature>
<dbReference type="Proteomes" id="UP000680038">
    <property type="component" value="Unassembled WGS sequence"/>
</dbReference>
<keyword evidence="3" id="KW-1185">Reference proteome</keyword>
<comment type="caution">
    <text evidence="2">The sequence shown here is derived from an EMBL/GenBank/DDBJ whole genome shotgun (WGS) entry which is preliminary data.</text>
</comment>
<organism evidence="2 3">
    <name type="scientific">Dyadobacter helix</name>
    <dbReference type="NCBI Taxonomy" id="2822344"/>
    <lineage>
        <taxon>Bacteria</taxon>
        <taxon>Pseudomonadati</taxon>
        <taxon>Bacteroidota</taxon>
        <taxon>Cytophagia</taxon>
        <taxon>Cytophagales</taxon>
        <taxon>Spirosomataceae</taxon>
        <taxon>Dyadobacter</taxon>
    </lineage>
</organism>
<accession>A0A916JDJ1</accession>
<keyword evidence="1" id="KW-0732">Signal</keyword>
<dbReference type="RefSeq" id="WP_215238042.1">
    <property type="nucleotide sequence ID" value="NZ_CAJRAF010000001.1"/>
</dbReference>
<evidence type="ECO:0000313" key="3">
    <source>
        <dbReference type="Proteomes" id="UP000680038"/>
    </source>
</evidence>
<gene>
    <name evidence="2" type="ORF">DYBT9275_01389</name>
</gene>
<evidence type="ECO:0000313" key="2">
    <source>
        <dbReference type="EMBL" id="CAG4994426.1"/>
    </source>
</evidence>
<feature type="chain" id="PRO_5037317906" description="Outer membrane protein beta-barrel domain-containing protein" evidence="1">
    <location>
        <begin position="21"/>
        <end position="171"/>
    </location>
</feature>
<protein>
    <recommendedName>
        <fullName evidence="4">Outer membrane protein beta-barrel domain-containing protein</fullName>
    </recommendedName>
</protein>
<sequence length="171" mass="19132">MKRIFSIISISILLAFSAEAQTKKWAVGFEVGEPVAVSIRKYGDKNGLDVSIGTYTGLLKGKREYRKGEYASVGFMFNATYLWYLPLMNQRMTAYGGVGAQINSRRYFPEPKNKDVHENTISTGPSVTLGLEFFSAQKPSSFFIEGGGYLEALPKIFYFNPNLSIGVRHNF</sequence>
<evidence type="ECO:0000256" key="1">
    <source>
        <dbReference type="SAM" id="SignalP"/>
    </source>
</evidence>
<reference evidence="2" key="1">
    <citation type="submission" date="2021-04" db="EMBL/GenBank/DDBJ databases">
        <authorList>
            <person name="Rodrigo-Torres L."/>
            <person name="Arahal R. D."/>
            <person name="Lucena T."/>
        </authorList>
    </citation>
    <scope>NUCLEOTIDE SEQUENCE</scope>
    <source>
        <strain evidence="2">CECT 9275</strain>
    </source>
</reference>
<evidence type="ECO:0008006" key="4">
    <source>
        <dbReference type="Google" id="ProtNLM"/>
    </source>
</evidence>
<dbReference type="AlphaFoldDB" id="A0A916JDJ1"/>